<feature type="binding site" evidence="4">
    <location>
        <position position="13"/>
    </location>
    <ligand>
        <name>Mg(2+)</name>
        <dbReference type="ChEBI" id="CHEBI:18420"/>
    </ligand>
</feature>
<protein>
    <recommendedName>
        <fullName evidence="1">Acid sugar phosphatase</fullName>
        <ecNumber evidence="1">3.1.3.-</ecNumber>
    </recommendedName>
</protein>
<feature type="active site" description="Nucleophile" evidence="2">
    <location>
        <position position="11"/>
    </location>
</feature>
<dbReference type="AlphaFoldDB" id="T0DTD1"/>
<dbReference type="Pfam" id="PF13242">
    <property type="entry name" value="Hydrolase_like"/>
    <property type="match status" value="1"/>
</dbReference>
<dbReference type="RefSeq" id="WP_021295131.1">
    <property type="nucleotide sequence ID" value="NZ_AURB01000045.1"/>
</dbReference>
<dbReference type="NCBIfam" id="TIGR01460">
    <property type="entry name" value="HAD-SF-IIA"/>
    <property type="match status" value="1"/>
</dbReference>
<sequence length="270" mass="28563">MKNQFKLALLDLDGTLWRDGQVIPGAPAFVERLREQGTQPVFFTNNSSRTPKEVVAALERCGIGAHPEEVCTSAQAAAHALMARIPAGSTVAYVGLNGLEEALRAAGFTPARAQGGNLHGASPDDAAAAVIGMDQNVTYHDLAIITRIAYRLGWFVLTNSDARYPVADGTFIPGNGSLGALVEYASGVRPIVTGKPDSSFVEFALLRYGVKKEEAVIIGDNIYTDVLAGAQAGVKTIHVLSGVSFPDATDLPQADETVESVANIFRQEPL</sequence>
<dbReference type="KEGG" id="aaco:K1I37_13010"/>
<dbReference type="InterPro" id="IPR006357">
    <property type="entry name" value="HAD-SF_hydro_IIA"/>
</dbReference>
<feature type="active site" description="Proton donor" evidence="2">
    <location>
        <position position="13"/>
    </location>
</feature>
<dbReference type="SUPFAM" id="SSF56784">
    <property type="entry name" value="HAD-like"/>
    <property type="match status" value="1"/>
</dbReference>
<dbReference type="Gene3D" id="3.40.50.1000">
    <property type="entry name" value="HAD superfamily/HAD-like"/>
    <property type="match status" value="2"/>
</dbReference>
<name>T0DTD1_ALIAG</name>
<dbReference type="InterPro" id="IPR036412">
    <property type="entry name" value="HAD-like_sf"/>
</dbReference>
<dbReference type="OrthoDB" id="9810449at2"/>
<dbReference type="Pfam" id="PF13344">
    <property type="entry name" value="Hydrolase_6"/>
    <property type="match status" value="1"/>
</dbReference>
<dbReference type="GO" id="GO:0005737">
    <property type="term" value="C:cytoplasm"/>
    <property type="evidence" value="ECO:0007669"/>
    <property type="project" value="TreeGrafter"/>
</dbReference>
<dbReference type="STRING" id="1356854.N007_19855"/>
<dbReference type="EMBL" id="CP080467">
    <property type="protein sequence ID" value="UNO47616.1"/>
    <property type="molecule type" value="Genomic_DNA"/>
</dbReference>
<keyword evidence="1 4" id="KW-0460">Magnesium</keyword>
<evidence type="ECO:0000256" key="2">
    <source>
        <dbReference type="PIRSR" id="PIRSR000915-1"/>
    </source>
</evidence>
<keyword evidence="6" id="KW-1185">Reference proteome</keyword>
<proteinExistence type="inferred from homology"/>
<dbReference type="GO" id="GO:0046872">
    <property type="term" value="F:metal ion binding"/>
    <property type="evidence" value="ECO:0007669"/>
    <property type="project" value="UniProtKB-KW"/>
</dbReference>
<organism evidence="5 6">
    <name type="scientific">Alicyclobacillus acidoterrestris (strain ATCC 49025 / DSM 3922 / CIP 106132 / NCIMB 13137 / GD3B)</name>
    <dbReference type="NCBI Taxonomy" id="1356854"/>
    <lineage>
        <taxon>Bacteria</taxon>
        <taxon>Bacillati</taxon>
        <taxon>Bacillota</taxon>
        <taxon>Bacilli</taxon>
        <taxon>Bacillales</taxon>
        <taxon>Alicyclobacillaceae</taxon>
        <taxon>Alicyclobacillus</taxon>
    </lineage>
</organism>
<dbReference type="PIRSF" id="PIRSF000915">
    <property type="entry name" value="PGP-type_phosphatase"/>
    <property type="match status" value="1"/>
</dbReference>
<reference evidence="6" key="1">
    <citation type="journal article" date="2022" name="G3 (Bethesda)">
        <title>Unveiling the complete genome sequence of Alicyclobacillus acidoterrestris DSM 3922T, a taint-producing strain.</title>
        <authorList>
            <person name="Leonardo I.C."/>
            <person name="Barreto Crespo M.T."/>
            <person name="Gaspar F.B."/>
        </authorList>
    </citation>
    <scope>NUCLEOTIDE SEQUENCE [LARGE SCALE GENOMIC DNA]</scope>
    <source>
        <strain evidence="6">DSM 3922</strain>
    </source>
</reference>
<dbReference type="InterPro" id="IPR023214">
    <property type="entry name" value="HAD_sf"/>
</dbReference>
<keyword evidence="1 4" id="KW-0479">Metal-binding</keyword>
<dbReference type="GO" id="GO:0016791">
    <property type="term" value="F:phosphatase activity"/>
    <property type="evidence" value="ECO:0007669"/>
    <property type="project" value="TreeGrafter"/>
</dbReference>
<dbReference type="Proteomes" id="UP000829401">
    <property type="component" value="Chromosome"/>
</dbReference>
<evidence type="ECO:0000256" key="3">
    <source>
        <dbReference type="PIRSR" id="PIRSR000915-2"/>
    </source>
</evidence>
<dbReference type="eggNOG" id="COG0647">
    <property type="taxonomic scope" value="Bacteria"/>
</dbReference>
<gene>
    <name evidence="5" type="ORF">K1I37_13010</name>
</gene>
<dbReference type="EC" id="3.1.3.-" evidence="1"/>
<dbReference type="PANTHER" id="PTHR19288:SF46">
    <property type="entry name" value="HALOACID DEHALOGENASE-LIKE HYDROLASE DOMAIN-CONTAINING PROTEIN 2"/>
    <property type="match status" value="1"/>
</dbReference>
<evidence type="ECO:0000313" key="5">
    <source>
        <dbReference type="EMBL" id="UNO47616.1"/>
    </source>
</evidence>
<feature type="binding site" evidence="4">
    <location>
        <position position="220"/>
    </location>
    <ligand>
        <name>Mg(2+)</name>
        <dbReference type="ChEBI" id="CHEBI:18420"/>
    </ligand>
</feature>
<feature type="binding site" evidence="3">
    <location>
        <position position="195"/>
    </location>
    <ligand>
        <name>substrate</name>
    </ligand>
</feature>
<comment type="function">
    <text evidence="1">Catalyzes the dephosphorylation of 2-6 carbon acid sugars in vitro.</text>
</comment>
<comment type="cofactor">
    <cofactor evidence="4">
        <name>Mg(2+)</name>
        <dbReference type="ChEBI" id="CHEBI:18420"/>
    </cofactor>
    <text evidence="4">Divalent metal ions. Mg(2+) is the most effective.</text>
</comment>
<evidence type="ECO:0000313" key="6">
    <source>
        <dbReference type="Proteomes" id="UP000829401"/>
    </source>
</evidence>
<feature type="binding site" evidence="4">
    <location>
        <position position="11"/>
    </location>
    <ligand>
        <name>Mg(2+)</name>
        <dbReference type="ChEBI" id="CHEBI:18420"/>
    </ligand>
</feature>
<keyword evidence="5" id="KW-0378">Hydrolase</keyword>
<comment type="similarity">
    <text evidence="1">Belongs to the HAD-like hydrolase superfamily. NagD family.</text>
</comment>
<accession>A0A9E7CX93</accession>
<evidence type="ECO:0000256" key="4">
    <source>
        <dbReference type="PIRSR" id="PIRSR000915-3"/>
    </source>
</evidence>
<dbReference type="PANTHER" id="PTHR19288">
    <property type="entry name" value="4-NITROPHENYLPHOSPHATASE-RELATED"/>
    <property type="match status" value="1"/>
</dbReference>
<accession>T0DTD1</accession>
<evidence type="ECO:0000256" key="1">
    <source>
        <dbReference type="PIRNR" id="PIRNR000915"/>
    </source>
</evidence>